<proteinExistence type="predicted"/>
<dbReference type="PANTHER" id="PTHR38681:SF1">
    <property type="entry name" value="RETROVIRUS-RELATED POL POLYPROTEIN FROM TRANSPOSON 412-LIKE PROTEIN"/>
    <property type="match status" value="1"/>
</dbReference>
<evidence type="ECO:0000313" key="1">
    <source>
        <dbReference type="EMBL" id="VDP94502.1"/>
    </source>
</evidence>
<dbReference type="PANTHER" id="PTHR38681">
    <property type="entry name" value="RETROVIRUS-RELATED POL POLYPROTEIN FROM TRANSPOSON 412-LIKE PROTEIN-RELATED"/>
    <property type="match status" value="1"/>
</dbReference>
<dbReference type="EMBL" id="UZAN01068047">
    <property type="protein sequence ID" value="VDP94502.1"/>
    <property type="molecule type" value="Genomic_DNA"/>
</dbReference>
<dbReference type="Gene3D" id="3.30.420.10">
    <property type="entry name" value="Ribonuclease H-like superfamily/Ribonuclease H"/>
    <property type="match status" value="1"/>
</dbReference>
<dbReference type="OrthoDB" id="10056584at2759"/>
<dbReference type="AlphaFoldDB" id="A0A183BDC8"/>
<dbReference type="Proteomes" id="UP000272942">
    <property type="component" value="Unassembled WGS sequence"/>
</dbReference>
<protein>
    <submittedName>
        <fullName evidence="3">Integrase catalytic domain-containing protein</fullName>
    </submittedName>
</protein>
<evidence type="ECO:0000313" key="2">
    <source>
        <dbReference type="Proteomes" id="UP000272942"/>
    </source>
</evidence>
<name>A0A183BDC8_9TREM</name>
<reference evidence="3" key="1">
    <citation type="submission" date="2016-06" db="UniProtKB">
        <authorList>
            <consortium name="WormBaseParasite"/>
        </authorList>
    </citation>
    <scope>IDENTIFICATION</scope>
</reference>
<sequence length="132" mass="15246">MVERFHRHLKAALRASENPRWSEALPLVMLEVRAALKNDLNASPAELVYGRCLRLPGELVAPLKPTDFEYGDFVERLKHHMRQLKPAQTRERVVRVHQPAELSTCPYLITVQQSLRFRDISRAALVCYLARC</sequence>
<dbReference type="WBParaSite" id="ECPE_0001725701-mRNA-1">
    <property type="protein sequence ID" value="ECPE_0001725701-mRNA-1"/>
    <property type="gene ID" value="ECPE_0001725701"/>
</dbReference>
<organism evidence="3">
    <name type="scientific">Echinostoma caproni</name>
    <dbReference type="NCBI Taxonomy" id="27848"/>
    <lineage>
        <taxon>Eukaryota</taxon>
        <taxon>Metazoa</taxon>
        <taxon>Spiralia</taxon>
        <taxon>Lophotrochozoa</taxon>
        <taxon>Platyhelminthes</taxon>
        <taxon>Trematoda</taxon>
        <taxon>Digenea</taxon>
        <taxon>Plagiorchiida</taxon>
        <taxon>Echinostomata</taxon>
        <taxon>Echinostomatoidea</taxon>
        <taxon>Echinostomatidae</taxon>
        <taxon>Echinostoma</taxon>
    </lineage>
</organism>
<evidence type="ECO:0000313" key="3">
    <source>
        <dbReference type="WBParaSite" id="ECPE_0001725701-mRNA-1"/>
    </source>
</evidence>
<keyword evidence="2" id="KW-1185">Reference proteome</keyword>
<gene>
    <name evidence="1" type="ORF">ECPE_LOCUS17213</name>
</gene>
<reference evidence="1 2" key="2">
    <citation type="submission" date="2018-11" db="EMBL/GenBank/DDBJ databases">
        <authorList>
            <consortium name="Pathogen Informatics"/>
        </authorList>
    </citation>
    <scope>NUCLEOTIDE SEQUENCE [LARGE SCALE GENOMIC DNA]</scope>
    <source>
        <strain evidence="1 2">Egypt</strain>
    </source>
</reference>
<accession>A0A183BDC8</accession>
<dbReference type="InterPro" id="IPR036397">
    <property type="entry name" value="RNaseH_sf"/>
</dbReference>
<dbReference type="GO" id="GO:0003676">
    <property type="term" value="F:nucleic acid binding"/>
    <property type="evidence" value="ECO:0007669"/>
    <property type="project" value="InterPro"/>
</dbReference>